<gene>
    <name evidence="1" type="ORF">BOLC3T16151H</name>
</gene>
<name>A0A3P6AYP1_BRAOL</name>
<organism evidence="1">
    <name type="scientific">Brassica oleracea</name>
    <name type="common">Wild cabbage</name>
    <dbReference type="NCBI Taxonomy" id="3712"/>
    <lineage>
        <taxon>Eukaryota</taxon>
        <taxon>Viridiplantae</taxon>
        <taxon>Streptophyta</taxon>
        <taxon>Embryophyta</taxon>
        <taxon>Tracheophyta</taxon>
        <taxon>Spermatophyta</taxon>
        <taxon>Magnoliopsida</taxon>
        <taxon>eudicotyledons</taxon>
        <taxon>Gunneridae</taxon>
        <taxon>Pentapetalae</taxon>
        <taxon>rosids</taxon>
        <taxon>malvids</taxon>
        <taxon>Brassicales</taxon>
        <taxon>Brassicaceae</taxon>
        <taxon>Brassiceae</taxon>
        <taxon>Brassica</taxon>
    </lineage>
</organism>
<proteinExistence type="predicted"/>
<sequence length="79" mass="8855">MMLRPRFDSKKASEDISDKLLVVPPRPELGLLDSESNVLTARPWNLFGFGIVTLMGAESMIPTLDLTSDVTRGRRIRIL</sequence>
<dbReference type="EMBL" id="LR031872">
    <property type="protein sequence ID" value="VDC92064.1"/>
    <property type="molecule type" value="Genomic_DNA"/>
</dbReference>
<reference evidence="1" key="1">
    <citation type="submission" date="2018-11" db="EMBL/GenBank/DDBJ databases">
        <authorList>
            <consortium name="Genoscope - CEA"/>
            <person name="William W."/>
        </authorList>
    </citation>
    <scope>NUCLEOTIDE SEQUENCE</scope>
</reference>
<protein>
    <submittedName>
        <fullName evidence="1">Uncharacterized protein</fullName>
    </submittedName>
</protein>
<evidence type="ECO:0000313" key="1">
    <source>
        <dbReference type="EMBL" id="VDC92064.1"/>
    </source>
</evidence>
<dbReference type="AlphaFoldDB" id="A0A3P6AYP1"/>
<accession>A0A3P6AYP1</accession>